<dbReference type="SUPFAM" id="SSF55729">
    <property type="entry name" value="Acyl-CoA N-acyltransferases (Nat)"/>
    <property type="match status" value="1"/>
</dbReference>
<protein>
    <recommendedName>
        <fullName evidence="1">N-acetyltransferase domain-containing protein</fullName>
    </recommendedName>
</protein>
<sequence>MNEIKYSKLSSNEIPLLLNAIENVLIETEAHDLSGSKNSTWKWQYEDLPTSKSHIFIAKKDSEIIGYYHIPTYEIKINNESFKIGHIQSVAILNAYRGKGIFKELADFANKEVDNHLDIIYTFPNKKSIHTFTEYNQFKLIAPLPVYLLPLDISQLLASRYKIPKILESMLSIFNLAFQILKKKLNQDEKLIELFEIDQQVEDFFIEFGNKSTFRLLRNKQYLKWRYLDSPKGEHKIVCLKHKNLIKAITVIKKEEIFSSTGLVIMDIAYENKKYLQKLITNLPNKDLFNTNNSETFIFASGLDKNIKSLKNCGFIPIPQKAVPRQLNLLARWTNSSINKTLTARSSWLITLGDWDVF</sequence>
<evidence type="ECO:0000259" key="1">
    <source>
        <dbReference type="PROSITE" id="PS51186"/>
    </source>
</evidence>
<proteinExistence type="predicted"/>
<dbReference type="InterPro" id="IPR016181">
    <property type="entry name" value="Acyl_CoA_acyltransferase"/>
</dbReference>
<dbReference type="Gene3D" id="3.40.630.30">
    <property type="match status" value="1"/>
</dbReference>
<dbReference type="CDD" id="cd04301">
    <property type="entry name" value="NAT_SF"/>
    <property type="match status" value="1"/>
</dbReference>
<dbReference type="Pfam" id="PF13527">
    <property type="entry name" value="Acetyltransf_9"/>
    <property type="match status" value="1"/>
</dbReference>
<evidence type="ECO:0000313" key="2">
    <source>
        <dbReference type="EMBL" id="SVB99182.1"/>
    </source>
</evidence>
<dbReference type="GO" id="GO:0016747">
    <property type="term" value="F:acyltransferase activity, transferring groups other than amino-acyl groups"/>
    <property type="evidence" value="ECO:0007669"/>
    <property type="project" value="InterPro"/>
</dbReference>
<gene>
    <name evidence="2" type="ORF">METZ01_LOCUS252036</name>
</gene>
<organism evidence="2">
    <name type="scientific">marine metagenome</name>
    <dbReference type="NCBI Taxonomy" id="408172"/>
    <lineage>
        <taxon>unclassified sequences</taxon>
        <taxon>metagenomes</taxon>
        <taxon>ecological metagenomes</taxon>
    </lineage>
</organism>
<dbReference type="PROSITE" id="PS51186">
    <property type="entry name" value="GNAT"/>
    <property type="match status" value="1"/>
</dbReference>
<dbReference type="EMBL" id="UINC01067483">
    <property type="protein sequence ID" value="SVB99182.1"/>
    <property type="molecule type" value="Genomic_DNA"/>
</dbReference>
<reference evidence="2" key="1">
    <citation type="submission" date="2018-05" db="EMBL/GenBank/DDBJ databases">
        <authorList>
            <person name="Lanie J.A."/>
            <person name="Ng W.-L."/>
            <person name="Kazmierczak K.M."/>
            <person name="Andrzejewski T.M."/>
            <person name="Davidsen T.M."/>
            <person name="Wayne K.J."/>
            <person name="Tettelin H."/>
            <person name="Glass J.I."/>
            <person name="Rusch D."/>
            <person name="Podicherti R."/>
            <person name="Tsui H.-C.T."/>
            <person name="Winkler M.E."/>
        </authorList>
    </citation>
    <scope>NUCLEOTIDE SEQUENCE</scope>
</reference>
<accession>A0A382IIU6</accession>
<dbReference type="InterPro" id="IPR000182">
    <property type="entry name" value="GNAT_dom"/>
</dbReference>
<feature type="domain" description="N-acetyltransferase" evidence="1">
    <location>
        <begin position="4"/>
        <end position="154"/>
    </location>
</feature>
<name>A0A382IIU6_9ZZZZ</name>
<dbReference type="AlphaFoldDB" id="A0A382IIU6"/>